<evidence type="ECO:0000256" key="2">
    <source>
        <dbReference type="ARBA" id="ARBA00004496"/>
    </source>
</evidence>
<dbReference type="EMBL" id="KN832982">
    <property type="protein sequence ID" value="KIM86448.1"/>
    <property type="molecule type" value="Genomic_DNA"/>
</dbReference>
<dbReference type="GO" id="GO:0043161">
    <property type="term" value="P:proteasome-mediated ubiquitin-dependent protein catabolic process"/>
    <property type="evidence" value="ECO:0007669"/>
    <property type="project" value="TreeGrafter"/>
</dbReference>
<dbReference type="HOGENOM" id="CLU_002741_0_0_1"/>
<organism evidence="6 7">
    <name type="scientific">Piloderma croceum (strain F 1598)</name>
    <dbReference type="NCBI Taxonomy" id="765440"/>
    <lineage>
        <taxon>Eukaryota</taxon>
        <taxon>Fungi</taxon>
        <taxon>Dikarya</taxon>
        <taxon>Basidiomycota</taxon>
        <taxon>Agaricomycotina</taxon>
        <taxon>Agaricomycetes</taxon>
        <taxon>Agaricomycetidae</taxon>
        <taxon>Atheliales</taxon>
        <taxon>Atheliaceae</taxon>
        <taxon>Piloderma</taxon>
    </lineage>
</organism>
<reference evidence="6 7" key="1">
    <citation type="submission" date="2014-04" db="EMBL/GenBank/DDBJ databases">
        <authorList>
            <consortium name="DOE Joint Genome Institute"/>
            <person name="Kuo A."/>
            <person name="Tarkka M."/>
            <person name="Buscot F."/>
            <person name="Kohler A."/>
            <person name="Nagy L.G."/>
            <person name="Floudas D."/>
            <person name="Copeland A."/>
            <person name="Barry K.W."/>
            <person name="Cichocki N."/>
            <person name="Veneault-Fourrey C."/>
            <person name="LaButti K."/>
            <person name="Lindquist E.A."/>
            <person name="Lipzen A."/>
            <person name="Lundell T."/>
            <person name="Morin E."/>
            <person name="Murat C."/>
            <person name="Sun H."/>
            <person name="Tunlid A."/>
            <person name="Henrissat B."/>
            <person name="Grigoriev I.V."/>
            <person name="Hibbett D.S."/>
            <person name="Martin F."/>
            <person name="Nordberg H.P."/>
            <person name="Cantor M.N."/>
            <person name="Hua S.X."/>
        </authorList>
    </citation>
    <scope>NUCLEOTIDE SEQUENCE [LARGE SCALE GENOMIC DNA]</scope>
    <source>
        <strain evidence="6 7">F 1598</strain>
    </source>
</reference>
<dbReference type="Gene3D" id="1.25.10.10">
    <property type="entry name" value="Leucine-rich Repeat Variant"/>
    <property type="match status" value="3"/>
</dbReference>
<dbReference type="InterPro" id="IPR000225">
    <property type="entry name" value="Armadillo"/>
</dbReference>
<dbReference type="InParanoid" id="A0A0C3BJC9"/>
<keyword evidence="5" id="KW-0539">Nucleus</keyword>
<dbReference type="GO" id="GO:0034657">
    <property type="term" value="C:GID complex"/>
    <property type="evidence" value="ECO:0007669"/>
    <property type="project" value="TreeGrafter"/>
</dbReference>
<sequence>MTIETVNLSSLKRIKNNVIGNPSAKLALAQDQDFIQLLVECLNRLPSPSTDAHVSLDDIRIEAAHVISSISFGSQEALQSLLRTDALQALLYAISNFQPTDSTTLKAAFARALRALTVAISETVGPSQWGLRPDTSDVQYEAKAAQSYLFQVDYLDIYLPLLIDTSPQTSTSIAQLLASAVRRQSHRDCVTEWLPPADRMKEVKGKRGWEKPDTTNSNAPGRQGGWVARNLINLLRTKDIKLQEATLSALAALAKDNPTLAAVLSRPSPDPELPSPLSAVLSLSKTRSTDVQIAACLCATHIIRAGASTHSVLTADCTSALSIMHVVNRMIASPNESAQNRTKACFILYYLVMDDLQLCKSAFDQGSLKKLGNLANSITPLDQKSEWEEDEPENTSCLREAALRAIAALCLFDHDPRTEVTDNLHMIPTILASLSHRHVGVRFAACHCVRALSRAVKVIRTNISDSGLGTSVFQIFKKQDEDRNVTNAALSAVCNIVTEFSPLRPVFMKDGLVDRTIQLLNTQAPDLKLNSLWLLRNLVYKTTIETKKEIMAKLGWLSFSTLLVDPDDKIQEQAFWIAQNLAEDEESIELIFQEVGADILLRSITLALESPHEEVVSSAACVMANLANGYDNHRDLIISNPQILKALRSCMSEAKVEARRPAVSCILSLIRANPQHRQEFQDTGIISTLRHICDWNGGVSISPGGRMLGHHLIVEDDKEVIDLAREALDRLDHGDIGF</sequence>
<evidence type="ECO:0000256" key="1">
    <source>
        <dbReference type="ARBA" id="ARBA00004123"/>
    </source>
</evidence>
<evidence type="ECO:0000256" key="5">
    <source>
        <dbReference type="ARBA" id="ARBA00023242"/>
    </source>
</evidence>
<accession>A0A0C3BJC9</accession>
<dbReference type="GO" id="GO:0005634">
    <property type="term" value="C:nucleus"/>
    <property type="evidence" value="ECO:0007669"/>
    <property type="project" value="UniProtKB-SubCell"/>
</dbReference>
<name>A0A0C3BJC9_PILCF</name>
<protein>
    <submittedName>
        <fullName evidence="6">Uncharacterized protein</fullName>
    </submittedName>
</protein>
<reference evidence="7" key="2">
    <citation type="submission" date="2015-01" db="EMBL/GenBank/DDBJ databases">
        <title>Evolutionary Origins and Diversification of the Mycorrhizal Mutualists.</title>
        <authorList>
            <consortium name="DOE Joint Genome Institute"/>
            <consortium name="Mycorrhizal Genomics Consortium"/>
            <person name="Kohler A."/>
            <person name="Kuo A."/>
            <person name="Nagy L.G."/>
            <person name="Floudas D."/>
            <person name="Copeland A."/>
            <person name="Barry K.W."/>
            <person name="Cichocki N."/>
            <person name="Veneault-Fourrey C."/>
            <person name="LaButti K."/>
            <person name="Lindquist E.A."/>
            <person name="Lipzen A."/>
            <person name="Lundell T."/>
            <person name="Morin E."/>
            <person name="Murat C."/>
            <person name="Riley R."/>
            <person name="Ohm R."/>
            <person name="Sun H."/>
            <person name="Tunlid A."/>
            <person name="Henrissat B."/>
            <person name="Grigoriev I.V."/>
            <person name="Hibbett D.S."/>
            <person name="Martin F."/>
        </authorList>
    </citation>
    <scope>NUCLEOTIDE SEQUENCE [LARGE SCALE GENOMIC DNA]</scope>
    <source>
        <strain evidence="7">F 1598</strain>
    </source>
</reference>
<keyword evidence="4" id="KW-0677">Repeat</keyword>
<keyword evidence="7" id="KW-1185">Reference proteome</keyword>
<dbReference type="InterPro" id="IPR016024">
    <property type="entry name" value="ARM-type_fold"/>
</dbReference>
<dbReference type="PANTHER" id="PTHR15651:SF7">
    <property type="entry name" value="ARMADILLO REPEAT-CONTAINING PROTEIN 8"/>
    <property type="match status" value="1"/>
</dbReference>
<dbReference type="InterPro" id="IPR011989">
    <property type="entry name" value="ARM-like"/>
</dbReference>
<proteinExistence type="predicted"/>
<dbReference type="InterPro" id="IPR038739">
    <property type="entry name" value="ARMC8/Vid28"/>
</dbReference>
<evidence type="ECO:0000313" key="7">
    <source>
        <dbReference type="Proteomes" id="UP000054166"/>
    </source>
</evidence>
<dbReference type="GO" id="GO:0005737">
    <property type="term" value="C:cytoplasm"/>
    <property type="evidence" value="ECO:0007669"/>
    <property type="project" value="UniProtKB-SubCell"/>
</dbReference>
<dbReference type="STRING" id="765440.A0A0C3BJC9"/>
<dbReference type="SUPFAM" id="SSF48371">
    <property type="entry name" value="ARM repeat"/>
    <property type="match status" value="2"/>
</dbReference>
<evidence type="ECO:0000313" key="6">
    <source>
        <dbReference type="EMBL" id="KIM86448.1"/>
    </source>
</evidence>
<dbReference type="OrthoDB" id="5559898at2759"/>
<evidence type="ECO:0000256" key="3">
    <source>
        <dbReference type="ARBA" id="ARBA00022490"/>
    </source>
</evidence>
<gene>
    <name evidence="6" type="ORF">PILCRDRAFT_816413</name>
</gene>
<dbReference type="SMART" id="SM00185">
    <property type="entry name" value="ARM"/>
    <property type="match status" value="6"/>
</dbReference>
<dbReference type="PANTHER" id="PTHR15651">
    <property type="entry name" value="ARMADILLO REPEAT-CONTAINING PROTEIN 8"/>
    <property type="match status" value="1"/>
</dbReference>
<dbReference type="AlphaFoldDB" id="A0A0C3BJC9"/>
<evidence type="ECO:0000256" key="4">
    <source>
        <dbReference type="ARBA" id="ARBA00022737"/>
    </source>
</evidence>
<comment type="subcellular location">
    <subcellularLocation>
        <location evidence="2">Cytoplasm</location>
    </subcellularLocation>
    <subcellularLocation>
        <location evidence="1">Nucleus</location>
    </subcellularLocation>
</comment>
<keyword evidence="3" id="KW-0963">Cytoplasm</keyword>
<dbReference type="Proteomes" id="UP000054166">
    <property type="component" value="Unassembled WGS sequence"/>
</dbReference>